<dbReference type="SUPFAM" id="SSF56672">
    <property type="entry name" value="DNA/RNA polymerases"/>
    <property type="match status" value="1"/>
</dbReference>
<protein>
    <recommendedName>
        <fullName evidence="2">Reverse transcriptase domain-containing protein</fullName>
    </recommendedName>
</protein>
<name>A0A5P9NXH7_COLSC</name>
<evidence type="ECO:0000313" key="3">
    <source>
        <dbReference type="EMBL" id="QFU80177.1"/>
    </source>
</evidence>
<dbReference type="Pfam" id="PF01348">
    <property type="entry name" value="Intron_maturas2"/>
    <property type="match status" value="1"/>
</dbReference>
<accession>A0A5P9NXH7</accession>
<organism evidence="3">
    <name type="scientific">Coleochaete scutata</name>
    <dbReference type="NCBI Taxonomy" id="3125"/>
    <lineage>
        <taxon>Eukaryota</taxon>
        <taxon>Viridiplantae</taxon>
        <taxon>Streptophyta</taxon>
        <taxon>Coleochaetophyceae</taxon>
        <taxon>Coleochaetales</taxon>
        <taxon>Coleochaetaceae</taxon>
        <taxon>Coleochaete</taxon>
    </lineage>
</organism>
<dbReference type="InterPro" id="IPR000477">
    <property type="entry name" value="RT_dom"/>
</dbReference>
<evidence type="ECO:0000259" key="2">
    <source>
        <dbReference type="PROSITE" id="PS50878"/>
    </source>
</evidence>
<dbReference type="EMBL" id="MN613583">
    <property type="protein sequence ID" value="QFU80177.1"/>
    <property type="molecule type" value="Genomic_DNA"/>
</dbReference>
<dbReference type="PANTHER" id="PTHR33642:SF5">
    <property type="entry name" value="MATURASE"/>
    <property type="match status" value="1"/>
</dbReference>
<keyword evidence="3" id="KW-0496">Mitochondrion</keyword>
<dbReference type="InterPro" id="IPR024937">
    <property type="entry name" value="Domain_X"/>
</dbReference>
<evidence type="ECO:0000256" key="1">
    <source>
        <dbReference type="SAM" id="MobiDB-lite"/>
    </source>
</evidence>
<feature type="region of interest" description="Disordered" evidence="1">
    <location>
        <begin position="26"/>
        <end position="55"/>
    </location>
</feature>
<dbReference type="GO" id="GO:0006315">
    <property type="term" value="P:homing of group II introns"/>
    <property type="evidence" value="ECO:0007669"/>
    <property type="project" value="TreeGrafter"/>
</dbReference>
<dbReference type="PROSITE" id="PS50878">
    <property type="entry name" value="RT_POL"/>
    <property type="match status" value="1"/>
</dbReference>
<gene>
    <name evidence="3" type="primary">orf837b</name>
</gene>
<sequence length="837" mass="95351">MLSIGPMTEKRAHPVNLLSSFTAKRHFSSTSGDTESETRIPGYTHEDHTNGLGIDVNPSAVTSSSARRVDRDNHLASGFTTPQDGNIVNSLLQRQGGKVTNLLEFISDPETLLAAYEQIKSKPGNLTAGADPERETLDGLSKDWILRSSRALRAGNYKFRPARRVLIPKPKKPGETRPLTVVAPRDKIIQQAMKIGLEAIYEPTFLDTSHGFRPNRGAHTALNQIKYKWGGTSWFLEFDIKKCYDTIDRHRLINILQEKIDDEPFFHLFNRMLNCPVVGADKGGPSSKEGVPQGSVLSPLLANIYLHKLDLEVEKIRQEHDVGQRRRRNPEYTRTFQNNSAALSKIPAPTRAKVYLGRRKKLRKEGIFLTDWNDPQYVKVRYVRYADDFLLGISGPKDLVIKIKDRLSTFLKSDLKLGVGLAKYHHICDSRVRFLGMYISQPPASKWPRRFSKELEKRRRVKKRIAVAKIEYLKTMDGYIETLGRKTLVRLLKRKKSTVGSYEEATQKIAELLAPIEGRKNKDIQKGPTVDPAKKLMNSLGWANLPREVASAAEQLNQALLLWEESQNPRPSDGVKPETPTKIPKATKQELTGSFAHLPIQIHAPLDVIYERLRERGVLSEKRLRPMAIPRLNQKDDALIVSWYRSIANGLLSYYRCCDNLYAVKRLVDYQVRWSAIHTLANKHKSSSSKIIEKYSTDLIIKVEGETRAKFLSRIEIKSIKKEFLVNLNHDPLHALDSIWLAFQRSVLNKDLCAVRDCPERDIQMHHVKHLVRHLDSFGEISVLSTKGKRLHGYRALQSSLNRKQIPLCSKHHSELHRKKLPLSCLDLTRVRGESKT</sequence>
<dbReference type="GO" id="GO:0003964">
    <property type="term" value="F:RNA-directed DNA polymerase activity"/>
    <property type="evidence" value="ECO:0007669"/>
    <property type="project" value="TreeGrafter"/>
</dbReference>
<dbReference type="CDD" id="cd01651">
    <property type="entry name" value="RT_G2_intron"/>
    <property type="match status" value="1"/>
</dbReference>
<dbReference type="InterPro" id="IPR043502">
    <property type="entry name" value="DNA/RNA_pol_sf"/>
</dbReference>
<feature type="domain" description="Reverse transcriptase" evidence="2">
    <location>
        <begin position="148"/>
        <end position="439"/>
    </location>
</feature>
<geneLocation type="mitochondrion" evidence="3"/>
<dbReference type="GO" id="GO:0090615">
    <property type="term" value="P:mitochondrial mRNA processing"/>
    <property type="evidence" value="ECO:0007669"/>
    <property type="project" value="TreeGrafter"/>
</dbReference>
<dbReference type="RefSeq" id="YP_009710072.1">
    <property type="nucleotide sequence ID" value="NC_045180.1"/>
</dbReference>
<proteinExistence type="predicted"/>
<dbReference type="AlphaFoldDB" id="A0A5P9NXH7"/>
<reference evidence="3" key="1">
    <citation type="submission" date="2019-10" db="EMBL/GenBank/DDBJ databases">
        <title>Complete mitogenome of the streptophyte green alga Coleochaete scutata (Coleochaetophyceae).</title>
        <authorList>
            <person name="Turmel M."/>
            <person name="Otis C."/>
            <person name="Lemieux C."/>
        </authorList>
    </citation>
    <scope>NUCLEOTIDE SEQUENCE</scope>
</reference>
<dbReference type="GO" id="GO:0005739">
    <property type="term" value="C:mitochondrion"/>
    <property type="evidence" value="ECO:0007669"/>
    <property type="project" value="TreeGrafter"/>
</dbReference>
<dbReference type="PANTHER" id="PTHR33642">
    <property type="entry name" value="COX1/OXI3 INTRON 1 PROTEIN-RELATED"/>
    <property type="match status" value="1"/>
</dbReference>
<dbReference type="Pfam" id="PF00078">
    <property type="entry name" value="RVT_1"/>
    <property type="match status" value="1"/>
</dbReference>
<dbReference type="GeneID" id="42369904"/>